<reference evidence="1 3" key="1">
    <citation type="journal article" date="2006" name="Nat. Biotechnol.">
        <title>Genome sequence of the bioplastic-producing 'Knallgas' bacterium Ralstonia eutropha H16.</title>
        <authorList>
            <person name="Pohlmann A."/>
            <person name="Fricke W.F."/>
            <person name="Reinecke F."/>
            <person name="Kusian B."/>
            <person name="Liesegang H."/>
            <person name="Cramm R."/>
            <person name="Eitinger T."/>
            <person name="Ewering C."/>
            <person name="Potter M."/>
            <person name="Schwartz E."/>
            <person name="Strittmatter A."/>
            <person name="Voss I."/>
            <person name="Gottschalk G."/>
            <person name="Steinbuechel A."/>
            <person name="Friedrich B."/>
            <person name="Bowien B."/>
        </authorList>
    </citation>
    <scope>NUCLEOTIDE SEQUENCE [LARGE SCALE GENOMIC DNA]</scope>
    <source>
        <strain evidence="3">ATCC 17699 / DSM 428 / KCTC 22496 / NCIMB 10442 / H16 / Stanier 337</strain>
        <strain evidence="1">H16</strain>
    </source>
</reference>
<dbReference type="EMBL" id="CP039288">
    <property type="protein sequence ID" value="QCC04247.1"/>
    <property type="molecule type" value="Genomic_DNA"/>
</dbReference>
<dbReference type="HOGENOM" id="CLU_1755802_0_0_4"/>
<dbReference type="Proteomes" id="UP000008210">
    <property type="component" value="Chromosome 2"/>
</dbReference>
<evidence type="ECO:0000313" key="4">
    <source>
        <dbReference type="Proteomes" id="UP000296079"/>
    </source>
</evidence>
<dbReference type="AlphaFoldDB" id="Q0K0R5"/>
<dbReference type="RefSeq" id="WP_011617350.1">
    <property type="nucleotide sequence ID" value="NC_008314.1"/>
</dbReference>
<dbReference type="EMBL" id="AM260480">
    <property type="protein sequence ID" value="CAJ96409.1"/>
    <property type="molecule type" value="Genomic_DNA"/>
</dbReference>
<accession>Q0K0R5</accession>
<sequence>MNAVSAISTRVIAIATASAISGCAIPTSETWHPFQEPWPWTKIVTVNRTDHDVLALRAGPCETGPASWRSLSAPSFCFLGTKPEGPIAITWSDAIAGTESHAASEQGELLASTAPLPRLWREKPHAGEAIGNFLCVVLRNDARVDVAVTASAEACAVL</sequence>
<gene>
    <name evidence="1" type="ordered locus">H16_B1624</name>
    <name evidence="2" type="ORF">E6A55_27390</name>
</gene>
<dbReference type="KEGG" id="reh:H16_B1624"/>
<dbReference type="OrthoDB" id="8965053at2"/>
<name>Q0K0R5_CUPNH</name>
<organism evidence="1 3">
    <name type="scientific">Cupriavidus necator (strain ATCC 17699 / DSM 428 / KCTC 22496 / NCIMB 10442 / H16 / Stanier 337)</name>
    <name type="common">Ralstonia eutropha</name>
    <dbReference type="NCBI Taxonomy" id="381666"/>
    <lineage>
        <taxon>Bacteria</taxon>
        <taxon>Pseudomonadati</taxon>
        <taxon>Pseudomonadota</taxon>
        <taxon>Betaproteobacteria</taxon>
        <taxon>Burkholderiales</taxon>
        <taxon>Burkholderiaceae</taxon>
        <taxon>Cupriavidus</taxon>
    </lineage>
</organism>
<evidence type="ECO:0000313" key="2">
    <source>
        <dbReference type="EMBL" id="QCC04247.1"/>
    </source>
</evidence>
<dbReference type="Proteomes" id="UP000296079">
    <property type="component" value="Chromosome 2"/>
</dbReference>
<evidence type="ECO:0000313" key="1">
    <source>
        <dbReference type="EMBL" id="CAJ96409.1"/>
    </source>
</evidence>
<protein>
    <submittedName>
        <fullName evidence="1">Hypothetical membrane associated protein</fullName>
    </submittedName>
</protein>
<keyword evidence="3" id="KW-1185">Reference proteome</keyword>
<proteinExistence type="predicted"/>
<reference evidence="2 4" key="2">
    <citation type="submission" date="2019-04" db="EMBL/GenBank/DDBJ databases">
        <title>Long-read de novo sequencing of Cupriavidus necator H16.</title>
        <authorList>
            <person name="Little G.T."/>
            <person name="Ehsaan M."/>
            <person name="Arenas-Lopez C."/>
            <person name="Jawed K."/>
            <person name="Winzer K."/>
            <person name="Kovacs K."/>
            <person name="Malys N."/>
            <person name="Minton N.P."/>
        </authorList>
    </citation>
    <scope>NUCLEOTIDE SEQUENCE [LARGE SCALE GENOMIC DNA]</scope>
    <source>
        <strain evidence="2 4">H16</strain>
    </source>
</reference>
<evidence type="ECO:0000313" key="3">
    <source>
        <dbReference type="Proteomes" id="UP000008210"/>
    </source>
</evidence>